<name>A0ACA9KXB7_9GLOM</name>
<reference evidence="1" key="1">
    <citation type="submission" date="2021-06" db="EMBL/GenBank/DDBJ databases">
        <authorList>
            <person name="Kallberg Y."/>
            <person name="Tangrot J."/>
            <person name="Rosling A."/>
        </authorList>
    </citation>
    <scope>NUCLEOTIDE SEQUENCE</scope>
    <source>
        <strain evidence="1">MA461A</strain>
    </source>
</reference>
<accession>A0ACA9KXB7</accession>
<evidence type="ECO:0000313" key="1">
    <source>
        <dbReference type="EMBL" id="CAG8496941.1"/>
    </source>
</evidence>
<organism evidence="1 2">
    <name type="scientific">Racocetra persica</name>
    <dbReference type="NCBI Taxonomy" id="160502"/>
    <lineage>
        <taxon>Eukaryota</taxon>
        <taxon>Fungi</taxon>
        <taxon>Fungi incertae sedis</taxon>
        <taxon>Mucoromycota</taxon>
        <taxon>Glomeromycotina</taxon>
        <taxon>Glomeromycetes</taxon>
        <taxon>Diversisporales</taxon>
        <taxon>Gigasporaceae</taxon>
        <taxon>Racocetra</taxon>
    </lineage>
</organism>
<keyword evidence="2" id="KW-1185">Reference proteome</keyword>
<proteinExistence type="predicted"/>
<protein>
    <submittedName>
        <fullName evidence="1">3659_t:CDS:1</fullName>
    </submittedName>
</protein>
<dbReference type="Proteomes" id="UP000789920">
    <property type="component" value="Unassembled WGS sequence"/>
</dbReference>
<evidence type="ECO:0000313" key="2">
    <source>
        <dbReference type="Proteomes" id="UP000789920"/>
    </source>
</evidence>
<gene>
    <name evidence="1" type="ORF">RPERSI_LOCUS1645</name>
</gene>
<dbReference type="EMBL" id="CAJVQC010001578">
    <property type="protein sequence ID" value="CAG8496941.1"/>
    <property type="molecule type" value="Genomic_DNA"/>
</dbReference>
<sequence>MDIENNENDENAEYYNQDDELDNQLTQTSDGNISTNSNKNTRKLSPLWQYFSFDPNYSDISICDKYSQKFSSKSSNSSLESKYRKAINDVFVEFNLVNKILALITDNESTILVCRSAYYRLEIVDQYIINIRILMSKIKGSIILYDELKELCNVQKLDYLKPELDIVTR</sequence>
<comment type="caution">
    <text evidence="1">The sequence shown here is derived from an EMBL/GenBank/DDBJ whole genome shotgun (WGS) entry which is preliminary data.</text>
</comment>